<comment type="caution">
    <text evidence="2">The sequence shown here is derived from an EMBL/GenBank/DDBJ whole genome shotgun (WGS) entry which is preliminary data.</text>
</comment>
<dbReference type="InterPro" id="IPR032675">
    <property type="entry name" value="LRR_dom_sf"/>
</dbReference>
<name>A0A210PEE5_MIZYE</name>
<dbReference type="Proteomes" id="UP000242188">
    <property type="component" value="Unassembled WGS sequence"/>
</dbReference>
<dbReference type="PANTHER" id="PTHR20872:SF1">
    <property type="entry name" value="F-BOX DOMAIN-CONTAINING PROTEIN"/>
    <property type="match status" value="1"/>
</dbReference>
<dbReference type="SUPFAM" id="SSF81383">
    <property type="entry name" value="F-box domain"/>
    <property type="match status" value="1"/>
</dbReference>
<sequence length="480" mass="55440">MEDMEEQLEDSDMEQLTLYLRLFGFEKSAEPEPVEAEEEYGWAQLPDILLEDIFALLTPKARHQASRVCKSWYKTFYSPRVWETFIFEDGTLTKRRYNLFKGFTRELCPRKSQNCFNNVGSLFKKIIVSPILNFYNLLFLGVLSSFLSFYEEFPIPMLHTFQFTFACESRGINGNLIYGTGGQILQELNTLIGCMKNLKTLSINQLLLAEEDVSGLFEAALKYNGESVRFLEIINCAKADTPIPQLARFDSLQRLTVSHQHVDDEVAVLLSGTGLSDLRLVQDQYTCATQPVSADAWRIIKEIAPYLKVTLEVRGKCKNTLLLQPHAPVVSIVFDTPHSKISHGAAMDIVHFYRKTLEVFIQKGIPRVHGPRSFHERGDSSFVMLVKHCPKLKTLIINERISTATVLLLSHEGRSLKTFIVRTNAIIKRSDWPRDREWSEEFYTKLRTNARCYDRMSNEVAQKHEWKWRPLSDREFKQMV</sequence>
<evidence type="ECO:0000259" key="1">
    <source>
        <dbReference type="PROSITE" id="PS50181"/>
    </source>
</evidence>
<dbReference type="Gene3D" id="3.80.10.10">
    <property type="entry name" value="Ribonuclease Inhibitor"/>
    <property type="match status" value="1"/>
</dbReference>
<dbReference type="InterPro" id="IPR036047">
    <property type="entry name" value="F-box-like_dom_sf"/>
</dbReference>
<feature type="domain" description="F-box" evidence="1">
    <location>
        <begin position="39"/>
        <end position="85"/>
    </location>
</feature>
<dbReference type="AlphaFoldDB" id="A0A210PEE5"/>
<evidence type="ECO:0000313" key="3">
    <source>
        <dbReference type="Proteomes" id="UP000242188"/>
    </source>
</evidence>
<dbReference type="STRING" id="6573.A0A210PEE5"/>
<evidence type="ECO:0000313" key="2">
    <source>
        <dbReference type="EMBL" id="OWF34859.1"/>
    </source>
</evidence>
<organism evidence="2 3">
    <name type="scientific">Mizuhopecten yessoensis</name>
    <name type="common">Japanese scallop</name>
    <name type="synonym">Patinopecten yessoensis</name>
    <dbReference type="NCBI Taxonomy" id="6573"/>
    <lineage>
        <taxon>Eukaryota</taxon>
        <taxon>Metazoa</taxon>
        <taxon>Spiralia</taxon>
        <taxon>Lophotrochozoa</taxon>
        <taxon>Mollusca</taxon>
        <taxon>Bivalvia</taxon>
        <taxon>Autobranchia</taxon>
        <taxon>Pteriomorphia</taxon>
        <taxon>Pectinida</taxon>
        <taxon>Pectinoidea</taxon>
        <taxon>Pectinidae</taxon>
        <taxon>Mizuhopecten</taxon>
    </lineage>
</organism>
<dbReference type="Gene3D" id="1.20.1280.50">
    <property type="match status" value="1"/>
</dbReference>
<dbReference type="PROSITE" id="PS50181">
    <property type="entry name" value="FBOX"/>
    <property type="match status" value="1"/>
</dbReference>
<dbReference type="PANTHER" id="PTHR20872">
    <property type="match status" value="1"/>
</dbReference>
<gene>
    <name evidence="2" type="ORF">KP79_PYT08548</name>
</gene>
<reference evidence="2 3" key="1">
    <citation type="journal article" date="2017" name="Nat. Ecol. Evol.">
        <title>Scallop genome provides insights into evolution of bilaterian karyotype and development.</title>
        <authorList>
            <person name="Wang S."/>
            <person name="Zhang J."/>
            <person name="Jiao W."/>
            <person name="Li J."/>
            <person name="Xun X."/>
            <person name="Sun Y."/>
            <person name="Guo X."/>
            <person name="Huan P."/>
            <person name="Dong B."/>
            <person name="Zhang L."/>
            <person name="Hu X."/>
            <person name="Sun X."/>
            <person name="Wang J."/>
            <person name="Zhao C."/>
            <person name="Wang Y."/>
            <person name="Wang D."/>
            <person name="Huang X."/>
            <person name="Wang R."/>
            <person name="Lv J."/>
            <person name="Li Y."/>
            <person name="Zhang Z."/>
            <person name="Liu B."/>
            <person name="Lu W."/>
            <person name="Hui Y."/>
            <person name="Liang J."/>
            <person name="Zhou Z."/>
            <person name="Hou R."/>
            <person name="Li X."/>
            <person name="Liu Y."/>
            <person name="Li H."/>
            <person name="Ning X."/>
            <person name="Lin Y."/>
            <person name="Zhao L."/>
            <person name="Xing Q."/>
            <person name="Dou J."/>
            <person name="Li Y."/>
            <person name="Mao J."/>
            <person name="Guo H."/>
            <person name="Dou H."/>
            <person name="Li T."/>
            <person name="Mu C."/>
            <person name="Jiang W."/>
            <person name="Fu Q."/>
            <person name="Fu X."/>
            <person name="Miao Y."/>
            <person name="Liu J."/>
            <person name="Yu Q."/>
            <person name="Li R."/>
            <person name="Liao H."/>
            <person name="Li X."/>
            <person name="Kong Y."/>
            <person name="Jiang Z."/>
            <person name="Chourrout D."/>
            <person name="Li R."/>
            <person name="Bao Z."/>
        </authorList>
    </citation>
    <scope>NUCLEOTIDE SEQUENCE [LARGE SCALE GENOMIC DNA]</scope>
    <source>
        <strain evidence="2 3">PY_sf001</strain>
    </source>
</reference>
<protein>
    <recommendedName>
        <fullName evidence="1">F-box domain-containing protein</fullName>
    </recommendedName>
</protein>
<keyword evidence="3" id="KW-1185">Reference proteome</keyword>
<dbReference type="SMART" id="SM00256">
    <property type="entry name" value="FBOX"/>
    <property type="match status" value="1"/>
</dbReference>
<dbReference type="OrthoDB" id="9974792at2759"/>
<dbReference type="SUPFAM" id="SSF52047">
    <property type="entry name" value="RNI-like"/>
    <property type="match status" value="1"/>
</dbReference>
<dbReference type="EMBL" id="NEDP02076749">
    <property type="protein sequence ID" value="OWF34859.1"/>
    <property type="molecule type" value="Genomic_DNA"/>
</dbReference>
<dbReference type="InterPro" id="IPR001810">
    <property type="entry name" value="F-box_dom"/>
</dbReference>
<proteinExistence type="predicted"/>
<dbReference type="Pfam" id="PF12937">
    <property type="entry name" value="F-box-like"/>
    <property type="match status" value="1"/>
</dbReference>
<accession>A0A210PEE5</accession>